<evidence type="ECO:0000256" key="2">
    <source>
        <dbReference type="ARBA" id="ARBA00009261"/>
    </source>
</evidence>
<dbReference type="InterPro" id="IPR001463">
    <property type="entry name" value="Na/Ala_symport"/>
</dbReference>
<comment type="caution">
    <text evidence="10">The sequence shown here is derived from an EMBL/GenBank/DDBJ whole genome shotgun (WGS) entry which is preliminary data.</text>
</comment>
<comment type="subcellular location">
    <subcellularLocation>
        <location evidence="8">Cell inner membrane</location>
        <topology evidence="8">Multi-pass membrane protein</topology>
    </subcellularLocation>
    <subcellularLocation>
        <location evidence="1">Cell membrane</location>
        <topology evidence="1">Multi-pass membrane protein</topology>
    </subcellularLocation>
</comment>
<feature type="transmembrane region" description="Helical" evidence="8">
    <location>
        <begin position="20"/>
        <end position="44"/>
    </location>
</feature>
<keyword evidence="4" id="KW-1003">Cell membrane</keyword>
<feature type="transmembrane region" description="Helical" evidence="8">
    <location>
        <begin position="350"/>
        <end position="370"/>
    </location>
</feature>
<dbReference type="NCBIfam" id="TIGR00835">
    <property type="entry name" value="agcS"/>
    <property type="match status" value="1"/>
</dbReference>
<evidence type="ECO:0000313" key="10">
    <source>
        <dbReference type="EMBL" id="MDM0043002.1"/>
    </source>
</evidence>
<evidence type="ECO:0000256" key="6">
    <source>
        <dbReference type="ARBA" id="ARBA00022989"/>
    </source>
</evidence>
<dbReference type="PANTHER" id="PTHR30330:SF1">
    <property type="entry name" value="AMINO-ACID CARRIER PROTEIN ALST"/>
    <property type="match status" value="1"/>
</dbReference>
<evidence type="ECO:0000256" key="7">
    <source>
        <dbReference type="ARBA" id="ARBA00023136"/>
    </source>
</evidence>
<dbReference type="Pfam" id="PF01235">
    <property type="entry name" value="Na_Ala_symp"/>
    <property type="match status" value="1"/>
</dbReference>
<dbReference type="Proteomes" id="UP001174908">
    <property type="component" value="Unassembled WGS sequence"/>
</dbReference>
<feature type="transmembrane region" description="Helical" evidence="8">
    <location>
        <begin position="382"/>
        <end position="406"/>
    </location>
</feature>
<feature type="transmembrane region" description="Helical" evidence="8">
    <location>
        <begin position="174"/>
        <end position="195"/>
    </location>
</feature>
<reference evidence="10" key="1">
    <citation type="submission" date="2023-06" db="EMBL/GenBank/DDBJ databases">
        <authorList>
            <person name="Jiang Y."/>
            <person name="Liu Q."/>
        </authorList>
    </citation>
    <scope>NUCLEOTIDE SEQUENCE</scope>
    <source>
        <strain evidence="10">CGMCC 1.12089</strain>
    </source>
</reference>
<evidence type="ECO:0000256" key="8">
    <source>
        <dbReference type="RuleBase" id="RU363064"/>
    </source>
</evidence>
<gene>
    <name evidence="10" type="ORF">QTH91_00775</name>
</gene>
<keyword evidence="6 8" id="KW-1133">Transmembrane helix</keyword>
<keyword evidence="5 8" id="KW-0812">Transmembrane</keyword>
<feature type="transmembrane region" description="Helical" evidence="8">
    <location>
        <begin position="300"/>
        <end position="323"/>
    </location>
</feature>
<feature type="region of interest" description="Disordered" evidence="9">
    <location>
        <begin position="473"/>
        <end position="494"/>
    </location>
</feature>
<evidence type="ECO:0000256" key="9">
    <source>
        <dbReference type="SAM" id="MobiDB-lite"/>
    </source>
</evidence>
<protein>
    <submittedName>
        <fullName evidence="10">Alanine/glycine:cation symporter family protein</fullName>
    </submittedName>
</protein>
<keyword evidence="8" id="KW-0769">Symport</keyword>
<proteinExistence type="inferred from homology"/>
<dbReference type="Gene3D" id="1.20.1740.10">
    <property type="entry name" value="Amino acid/polyamine transporter I"/>
    <property type="match status" value="1"/>
</dbReference>
<feature type="transmembrane region" description="Helical" evidence="8">
    <location>
        <begin position="412"/>
        <end position="428"/>
    </location>
</feature>
<evidence type="ECO:0000313" key="11">
    <source>
        <dbReference type="Proteomes" id="UP001174908"/>
    </source>
</evidence>
<evidence type="ECO:0000256" key="3">
    <source>
        <dbReference type="ARBA" id="ARBA00022448"/>
    </source>
</evidence>
<evidence type="ECO:0000256" key="5">
    <source>
        <dbReference type="ARBA" id="ARBA00022692"/>
    </source>
</evidence>
<accession>A0ABT7N4Y6</accession>
<organism evidence="10 11">
    <name type="scientific">Variovorax dokdonensis</name>
    <dbReference type="NCBI Taxonomy" id="344883"/>
    <lineage>
        <taxon>Bacteria</taxon>
        <taxon>Pseudomonadati</taxon>
        <taxon>Pseudomonadota</taxon>
        <taxon>Betaproteobacteria</taxon>
        <taxon>Burkholderiales</taxon>
        <taxon>Comamonadaceae</taxon>
        <taxon>Variovorax</taxon>
    </lineage>
</organism>
<evidence type="ECO:0000256" key="4">
    <source>
        <dbReference type="ARBA" id="ARBA00022475"/>
    </source>
</evidence>
<keyword evidence="7 8" id="KW-0472">Membrane</keyword>
<keyword evidence="3 8" id="KW-0813">Transport</keyword>
<dbReference type="EMBL" id="JASZYV010000001">
    <property type="protein sequence ID" value="MDM0043002.1"/>
    <property type="molecule type" value="Genomic_DNA"/>
</dbReference>
<dbReference type="RefSeq" id="WP_286658129.1">
    <property type="nucleotide sequence ID" value="NZ_JASZYV010000001.1"/>
</dbReference>
<dbReference type="PROSITE" id="PS00873">
    <property type="entry name" value="NA_ALANINE_SYMP"/>
    <property type="match status" value="1"/>
</dbReference>
<comment type="similarity">
    <text evidence="2 8">Belongs to the alanine or glycine:cation symporter (AGCS) (TC 2.A.25) family.</text>
</comment>
<feature type="transmembrane region" description="Helical" evidence="8">
    <location>
        <begin position="65"/>
        <end position="87"/>
    </location>
</feature>
<evidence type="ECO:0000256" key="1">
    <source>
        <dbReference type="ARBA" id="ARBA00004651"/>
    </source>
</evidence>
<dbReference type="PANTHER" id="PTHR30330">
    <property type="entry name" value="AGSS FAMILY TRANSPORTER, SODIUM-ALANINE"/>
    <property type="match status" value="1"/>
</dbReference>
<feature type="transmembrane region" description="Helical" evidence="8">
    <location>
        <begin position="143"/>
        <end position="162"/>
    </location>
</feature>
<sequence length="494" mass="52093">MEALIRVVVDPLNNLLWSHVLIYVLIGVGIILTLATGLVQLRGLPYSLRSFKRIDDSGISPTQAFATGLASRVGTGNIAGVATAIALGGPGAIFWMWVTALVGMASAFTESTLAQIYKERHPDGSFRGGPAYYIQRGLGSRGWGIAFSLSLILAFGLVFNAVQANSISDTLNVAYGWNRMAIGAVLVVLAGGVIFGGLRRIGTVAEWMVPLMALGYLCVAVYAIVSHIGEVPRVISLIFRSAFGLEPAVGGVVGYGVMQALQYGVKRGLFSNEAGMGSAPNAAATATTPHPVSQGLLQMLGVFVDTIIICSCTAFIILLSGVFTPGGELKGAALTQAAVTAHIGRAGTTFMSFAVFFFAFTSIIGNYAYAEGNVEFIKRNKTLVNAFRVLVLCMVMFGSVASVPLVWDMADVSMGFMALINLGAIFLLRRHAVAAWHDFHGQMKRGVETPTFDCNVLPDGGAKLPLDVWPGAGGVKRSGSQVPPPRRSPAGRTA</sequence>
<feature type="transmembrane region" description="Helical" evidence="8">
    <location>
        <begin position="207"/>
        <end position="225"/>
    </location>
</feature>
<keyword evidence="8" id="KW-0997">Cell inner membrane</keyword>
<name>A0ABT7N4Y6_9BURK</name>
<dbReference type="PRINTS" id="PR00175">
    <property type="entry name" value="NAALASMPORT"/>
</dbReference>
<keyword evidence="11" id="KW-1185">Reference proteome</keyword>